<dbReference type="GO" id="GO:0050531">
    <property type="term" value="F:mannosyl-3-phosphoglycerate phosphatase activity"/>
    <property type="evidence" value="ECO:0007669"/>
    <property type="project" value="InterPro"/>
</dbReference>
<evidence type="ECO:0000256" key="3">
    <source>
        <dbReference type="ARBA" id="ARBA00022842"/>
    </source>
</evidence>
<gene>
    <name evidence="4" type="ORF">N47_E46270</name>
</gene>
<organism evidence="4">
    <name type="scientific">uncultured Desulfobacterium sp</name>
    <dbReference type="NCBI Taxonomy" id="201089"/>
    <lineage>
        <taxon>Bacteria</taxon>
        <taxon>Pseudomonadati</taxon>
        <taxon>Thermodesulfobacteriota</taxon>
        <taxon>Desulfobacteria</taxon>
        <taxon>Desulfobacterales</taxon>
        <taxon>Desulfobacteriaceae</taxon>
        <taxon>Desulfobacterium</taxon>
        <taxon>environmental samples</taxon>
    </lineage>
</organism>
<dbReference type="SFLD" id="SFLDS00003">
    <property type="entry name" value="Haloacid_Dehalogenase"/>
    <property type="match status" value="1"/>
</dbReference>
<dbReference type="Pfam" id="PF08282">
    <property type="entry name" value="Hydrolase_3"/>
    <property type="match status" value="1"/>
</dbReference>
<dbReference type="GO" id="GO:0000287">
    <property type="term" value="F:magnesium ion binding"/>
    <property type="evidence" value="ECO:0007669"/>
    <property type="project" value="TreeGrafter"/>
</dbReference>
<dbReference type="InterPro" id="IPR036412">
    <property type="entry name" value="HAD-like_sf"/>
</dbReference>
<evidence type="ECO:0000256" key="2">
    <source>
        <dbReference type="ARBA" id="ARBA00022801"/>
    </source>
</evidence>
<dbReference type="GO" id="GO:0051479">
    <property type="term" value="P:mannosylglycerate biosynthetic process"/>
    <property type="evidence" value="ECO:0007669"/>
    <property type="project" value="InterPro"/>
</dbReference>
<dbReference type="CDD" id="cd07507">
    <property type="entry name" value="HAD_Pase"/>
    <property type="match status" value="1"/>
</dbReference>
<protein>
    <recommendedName>
        <fullName evidence="5">Mannosyl-3-phosphoglycerate phosphatase</fullName>
    </recommendedName>
</protein>
<dbReference type="SFLD" id="SFLDG01142">
    <property type="entry name" value="C2.B.2:_Mannosyl-3-phosphoglyc"/>
    <property type="match status" value="1"/>
</dbReference>
<dbReference type="Gene3D" id="3.30.980.20">
    <property type="entry name" value="Putative mannosyl-3-phosphoglycerate phosphatase, domain 2"/>
    <property type="match status" value="1"/>
</dbReference>
<dbReference type="InterPro" id="IPR006381">
    <property type="entry name" value="HAD-SF-IIB-MPGP"/>
</dbReference>
<evidence type="ECO:0000256" key="1">
    <source>
        <dbReference type="ARBA" id="ARBA00022723"/>
    </source>
</evidence>
<dbReference type="PROSITE" id="PS01228">
    <property type="entry name" value="COF_1"/>
    <property type="match status" value="1"/>
</dbReference>
<keyword evidence="3" id="KW-0460">Magnesium</keyword>
<keyword evidence="2" id="KW-0378">Hydrolase</keyword>
<dbReference type="PANTHER" id="PTHR10000:SF8">
    <property type="entry name" value="HAD SUPERFAMILY HYDROLASE-LIKE, TYPE 3"/>
    <property type="match status" value="1"/>
</dbReference>
<dbReference type="Gene3D" id="3.40.50.1000">
    <property type="entry name" value="HAD superfamily/HAD-like"/>
    <property type="match status" value="1"/>
</dbReference>
<dbReference type="GO" id="GO:0005829">
    <property type="term" value="C:cytosol"/>
    <property type="evidence" value="ECO:0007669"/>
    <property type="project" value="TreeGrafter"/>
</dbReference>
<evidence type="ECO:0000313" key="4">
    <source>
        <dbReference type="EMBL" id="CBX31115.1"/>
    </source>
</evidence>
<accession>E1YLY2</accession>
<dbReference type="NCBIfam" id="TIGR01484">
    <property type="entry name" value="HAD-SF-IIB"/>
    <property type="match status" value="1"/>
</dbReference>
<dbReference type="AlphaFoldDB" id="E1YLY2"/>
<proteinExistence type="predicted"/>
<reference evidence="4" key="1">
    <citation type="journal article" date="2011" name="Environ. Microbiol.">
        <title>Genomic insights into the metabolic potential of the polycyclic aromatic hydrocarbon degrading sulfate-reducing Deltaproteobacterium N47.</title>
        <authorList>
            <person name="Bergmann F."/>
            <person name="Selesi D."/>
            <person name="Weinmaier T."/>
            <person name="Tischler P."/>
            <person name="Rattei T."/>
            <person name="Meckenstock R.U."/>
        </authorList>
    </citation>
    <scope>NUCLEOTIDE SEQUENCE</scope>
</reference>
<evidence type="ECO:0008006" key="5">
    <source>
        <dbReference type="Google" id="ProtNLM"/>
    </source>
</evidence>
<keyword evidence="1" id="KW-0479">Metal-binding</keyword>
<dbReference type="SUPFAM" id="SSF56784">
    <property type="entry name" value="HAD-like"/>
    <property type="match status" value="1"/>
</dbReference>
<name>E1YLY2_9BACT</name>
<dbReference type="NCBIfam" id="TIGR01486">
    <property type="entry name" value="HAD-SF-IIB-MPGP"/>
    <property type="match status" value="1"/>
</dbReference>
<dbReference type="EMBL" id="FR695877">
    <property type="protein sequence ID" value="CBX31115.1"/>
    <property type="molecule type" value="Genomic_DNA"/>
</dbReference>
<dbReference type="InterPro" id="IPR023214">
    <property type="entry name" value="HAD_sf"/>
</dbReference>
<dbReference type="InterPro" id="IPR006379">
    <property type="entry name" value="HAD-SF_hydro_IIB"/>
</dbReference>
<dbReference type="PANTHER" id="PTHR10000">
    <property type="entry name" value="PHOSPHOSERINE PHOSPHATASE"/>
    <property type="match status" value="1"/>
</dbReference>
<dbReference type="SFLD" id="SFLDG01140">
    <property type="entry name" value="C2.B:_Phosphomannomutase_and_P"/>
    <property type="match status" value="1"/>
</dbReference>
<sequence>MDLLVFTDLDGTLLNHKDYSYEAAHPALEKIRSRQIPLIFTSSKTRPEIEALQSYMQIREPFIAENGAAVFFPDNYLNFKIDAGIRRFPYTVVQLGSEYSEIRQFMRSIKDRFNLKGFGDLSVEEIALLTGLTPEQALMARQREFTEPFLIEDESMIEELVPIAASQGLKITSGGRFFHLISNRQDKGFAVRICKEIFSRNIGGKTVTVGLGDSANDITMLESVDIPILLPRIDGSFEEIDIHNLIKADKPGSRGWNDAILNVLKNLNERSIDR</sequence>